<keyword evidence="2 4" id="KW-0040">ANK repeat</keyword>
<keyword evidence="7" id="KW-1185">Reference proteome</keyword>
<evidence type="ECO:0000256" key="3">
    <source>
        <dbReference type="ARBA" id="ARBA00038122"/>
    </source>
</evidence>
<dbReference type="RefSeq" id="XP_017864058.1">
    <property type="nucleotide sequence ID" value="XM_018008569.1"/>
</dbReference>
<dbReference type="SMART" id="SM00248">
    <property type="entry name" value="ANK"/>
    <property type="match status" value="2"/>
</dbReference>
<dbReference type="SUPFAM" id="SSF48403">
    <property type="entry name" value="Ankyrin repeat"/>
    <property type="match status" value="1"/>
</dbReference>
<name>A0ABM1PA22_DROAR</name>
<gene>
    <name evidence="8" type="primary">LOC108614442</name>
</gene>
<evidence type="ECO:0000256" key="2">
    <source>
        <dbReference type="ARBA" id="ARBA00023043"/>
    </source>
</evidence>
<dbReference type="PANTHER" id="PTHR14491:SF7">
    <property type="entry name" value="SOSONDOWAH, ISOFORM G"/>
    <property type="match status" value="1"/>
</dbReference>
<dbReference type="PROSITE" id="PS50088">
    <property type="entry name" value="ANK_REPEAT"/>
    <property type="match status" value="2"/>
</dbReference>
<organism evidence="7 8">
    <name type="scientific">Drosophila arizonae</name>
    <name type="common">Fruit fly</name>
    <dbReference type="NCBI Taxonomy" id="7263"/>
    <lineage>
        <taxon>Eukaryota</taxon>
        <taxon>Metazoa</taxon>
        <taxon>Ecdysozoa</taxon>
        <taxon>Arthropoda</taxon>
        <taxon>Hexapoda</taxon>
        <taxon>Insecta</taxon>
        <taxon>Pterygota</taxon>
        <taxon>Neoptera</taxon>
        <taxon>Endopterygota</taxon>
        <taxon>Diptera</taxon>
        <taxon>Brachycera</taxon>
        <taxon>Muscomorpha</taxon>
        <taxon>Ephydroidea</taxon>
        <taxon>Drosophilidae</taxon>
        <taxon>Drosophila</taxon>
    </lineage>
</organism>
<dbReference type="PANTHER" id="PTHR14491">
    <property type="entry name" value="SOSONDOWAH, ISOFORM G"/>
    <property type="match status" value="1"/>
</dbReference>
<evidence type="ECO:0000256" key="1">
    <source>
        <dbReference type="ARBA" id="ARBA00022737"/>
    </source>
</evidence>
<feature type="region of interest" description="Disordered" evidence="5">
    <location>
        <begin position="508"/>
        <end position="545"/>
    </location>
</feature>
<evidence type="ECO:0000256" key="5">
    <source>
        <dbReference type="SAM" id="MobiDB-lite"/>
    </source>
</evidence>
<feature type="repeat" description="ANK" evidence="4">
    <location>
        <begin position="388"/>
        <end position="408"/>
    </location>
</feature>
<feature type="region of interest" description="Disordered" evidence="5">
    <location>
        <begin position="94"/>
        <end position="143"/>
    </location>
</feature>
<feature type="domain" description="SOWAHA-C winged helix-turn-helix" evidence="6">
    <location>
        <begin position="10"/>
        <end position="90"/>
    </location>
</feature>
<dbReference type="GeneID" id="108614442"/>
<feature type="region of interest" description="Disordered" evidence="5">
    <location>
        <begin position="235"/>
        <end position="314"/>
    </location>
</feature>
<evidence type="ECO:0000313" key="7">
    <source>
        <dbReference type="Proteomes" id="UP000694904"/>
    </source>
</evidence>
<feature type="compositionally biased region" description="Low complexity" evidence="5">
    <location>
        <begin position="612"/>
        <end position="629"/>
    </location>
</feature>
<dbReference type="Gene3D" id="1.25.40.20">
    <property type="entry name" value="Ankyrin repeat-containing domain"/>
    <property type="match status" value="1"/>
</dbReference>
<evidence type="ECO:0000256" key="4">
    <source>
        <dbReference type="PROSITE-ProRule" id="PRU00023"/>
    </source>
</evidence>
<proteinExistence type="inferred from homology"/>
<reference evidence="8" key="3">
    <citation type="submission" date="2025-08" db="UniProtKB">
        <authorList>
            <consortium name="RefSeq"/>
        </authorList>
    </citation>
    <scope>IDENTIFICATION</scope>
    <source>
        <tissue evidence="8">Whole organism</tissue>
    </source>
</reference>
<dbReference type="Pfam" id="PF25877">
    <property type="entry name" value="WHD_SOWAH"/>
    <property type="match status" value="1"/>
</dbReference>
<feature type="compositionally biased region" description="Low complexity" evidence="5">
    <location>
        <begin position="94"/>
        <end position="111"/>
    </location>
</feature>
<feature type="compositionally biased region" description="Basic and acidic residues" evidence="5">
    <location>
        <begin position="180"/>
        <end position="190"/>
    </location>
</feature>
<reference evidence="7" key="2">
    <citation type="journal article" date="2016" name="G3 (Bethesda)">
        <title>Genome Evolution in Three Species of Cactophilic Drosophila.</title>
        <authorList>
            <person name="Sanchez-Flores A."/>
            <person name="Penazola F."/>
            <person name="Carpinteyro-Ponce J."/>
            <person name="Nazario-Yepiz N."/>
            <person name="Abreu-Goodger C."/>
            <person name="Machado C.A."/>
            <person name="Markow T.A."/>
        </authorList>
    </citation>
    <scope>NUCLEOTIDE SEQUENCE [LARGE SCALE GENOMIC DNA]</scope>
</reference>
<feature type="compositionally biased region" description="Polar residues" evidence="5">
    <location>
        <begin position="533"/>
        <end position="545"/>
    </location>
</feature>
<dbReference type="InterPro" id="IPR058889">
    <property type="entry name" value="WHD_SOWAHA-C"/>
</dbReference>
<keyword evidence="1" id="KW-0677">Repeat</keyword>
<dbReference type="PROSITE" id="PS50297">
    <property type="entry name" value="ANK_REP_REGION"/>
    <property type="match status" value="2"/>
</dbReference>
<reference evidence="7" key="1">
    <citation type="journal article" date="1997" name="Nucleic Acids Res.">
        <title>tRNAscan-SE: a program for improved detection of transfer RNA genes in genomic sequence.</title>
        <authorList>
            <person name="Lowe T.M."/>
            <person name="Eddy S.R."/>
        </authorList>
    </citation>
    <scope>NUCLEOTIDE SEQUENCE [LARGE SCALE GENOMIC DNA]</scope>
</reference>
<evidence type="ECO:0000313" key="8">
    <source>
        <dbReference type="RefSeq" id="XP_017864058.1"/>
    </source>
</evidence>
<dbReference type="Proteomes" id="UP000694904">
    <property type="component" value="Chromosome 4"/>
</dbReference>
<feature type="compositionally biased region" description="Low complexity" evidence="5">
    <location>
        <begin position="249"/>
        <end position="260"/>
    </location>
</feature>
<sequence>MSASDTTKQLSIVDIRNYMLQNDGKVTNHALVKHFKKYLTHTQNEAEARKRFKTYVTLLSTIKNENNQKYLILRKKYINECPSEEVVERAVAAAGTASAPSSPGAASIVSVTDSGMSPMRQPPPYKAPPEVQQSPAPEPEPSVPVIAGLAVHQDQVETYRECVNEFTAAMQRIDPARLVRQSDIDKKNEQDTETSANGNADANAAATADANGNINAETNADPDINGNAKSISRVNSVDEGSNKENIPRFSFSSGTSTDSSSAEKADTAENPISVKEATRKFNRMASEEEAKIISPPPKKKPEKQLIEEKDSPDVTLSHPKAKEWIVAMAKVNYQELAKLANDYPELVKLQCPATGYTALHWAAKHGNEDVVKLIAGTYKADVNARTHGGYTPLHLATQFGRHNIFELLWNVYKANRDIMDWSGNKPLDYSQQRPSVSASTCSKIKARKKHAIEKDLGFLRIGSLNVRVKKTTEAFSNFLGVGNGNALTAYGPGGVSGAAPIEAGRHHQRTHRHHHQRHPHHANGTTRDRHPNQRASTTIPYGSTNVLGSRSSVPINRNIYDAVHKSWGSADNITQRPDTLMPPPKSVDYVSKRYKSSKRSSYASNATDSPRDSICSSNSSSNLNSGYSSMPTTPNQIRAPKNIGITADSDSDSACGFDSNWSVNGRNSVNNNILRS</sequence>
<accession>A0ABM1PA22</accession>
<feature type="region of interest" description="Disordered" evidence="5">
    <location>
        <begin position="570"/>
        <end position="645"/>
    </location>
</feature>
<feature type="region of interest" description="Disordered" evidence="5">
    <location>
        <begin position="180"/>
        <end position="201"/>
    </location>
</feature>
<feature type="compositionally biased region" description="Basic and acidic residues" evidence="5">
    <location>
        <begin position="302"/>
        <end position="312"/>
    </location>
</feature>
<feature type="repeat" description="ANK" evidence="4">
    <location>
        <begin position="354"/>
        <end position="374"/>
    </location>
</feature>
<feature type="compositionally biased region" description="Basic residues" evidence="5">
    <location>
        <begin position="508"/>
        <end position="521"/>
    </location>
</feature>
<dbReference type="InterPro" id="IPR036770">
    <property type="entry name" value="Ankyrin_rpt-contain_sf"/>
</dbReference>
<comment type="similarity">
    <text evidence="3">Belongs to the SOWAH family.</text>
</comment>
<dbReference type="InterPro" id="IPR002110">
    <property type="entry name" value="Ankyrin_rpt"/>
</dbReference>
<dbReference type="Pfam" id="PF12796">
    <property type="entry name" value="Ank_2"/>
    <property type="match status" value="1"/>
</dbReference>
<protein>
    <submittedName>
        <fullName evidence="8">Ankyrin repeat domain-containing protein SOWAHC isoform X1</fullName>
    </submittedName>
</protein>
<evidence type="ECO:0000259" key="6">
    <source>
        <dbReference type="Pfam" id="PF25877"/>
    </source>
</evidence>